<dbReference type="Proteomes" id="UP000296159">
    <property type="component" value="Unassembled WGS sequence"/>
</dbReference>
<protein>
    <recommendedName>
        <fullName evidence="3">Type IV secretion protein Rhs</fullName>
    </recommendedName>
</protein>
<evidence type="ECO:0000313" key="2">
    <source>
        <dbReference type="Proteomes" id="UP000296159"/>
    </source>
</evidence>
<organism evidence="1 2">
    <name type="scientific">Brenneria corticis</name>
    <dbReference type="NCBI Taxonomy" id="2173106"/>
    <lineage>
        <taxon>Bacteria</taxon>
        <taxon>Pseudomonadati</taxon>
        <taxon>Pseudomonadota</taxon>
        <taxon>Gammaproteobacteria</taxon>
        <taxon>Enterobacterales</taxon>
        <taxon>Pectobacteriaceae</taxon>
        <taxon>Brenneria</taxon>
    </lineage>
</organism>
<proteinExistence type="predicted"/>
<dbReference type="RefSeq" id="WP_136168887.1">
    <property type="nucleotide sequence ID" value="NZ_KZ819130.1"/>
</dbReference>
<gene>
    <name evidence="1" type="ORF">DDT56_24300</name>
</gene>
<evidence type="ECO:0008006" key="3">
    <source>
        <dbReference type="Google" id="ProtNLM"/>
    </source>
</evidence>
<reference evidence="1 2" key="1">
    <citation type="submission" date="2018-04" db="EMBL/GenBank/DDBJ databases">
        <title>Brenneria corticis sp.nov.</title>
        <authorList>
            <person name="Li Y."/>
        </authorList>
    </citation>
    <scope>NUCLEOTIDE SEQUENCE [LARGE SCALE GENOMIC DNA]</scope>
    <source>
        <strain evidence="1 2">CFCC 11842</strain>
    </source>
</reference>
<evidence type="ECO:0000313" key="1">
    <source>
        <dbReference type="EMBL" id="PWC09225.1"/>
    </source>
</evidence>
<dbReference type="EMBL" id="QDKH01000073">
    <property type="protein sequence ID" value="PWC09225.1"/>
    <property type="molecule type" value="Genomic_DNA"/>
</dbReference>
<dbReference type="AlphaFoldDB" id="A0A2U1TIL6"/>
<sequence>MATKEEGFRNLTAGELRIARTVFKDAINYGMVKVYNGEYFPFGMQNDDTAVTPNGNMYWPPKIFKEDFSQERPDIHNWFIHEMVHVWQYQMGLNVRARGIMSWATNYNYSLPDYKLLANFNMEQQACIIADYFSLVSFGINEWSAVTNFRGIVGPNLIGKYQNALKYFLISPRDRKCLWN</sequence>
<accession>A0A2U1TIL6</accession>
<comment type="caution">
    <text evidence="1">The sequence shown here is derived from an EMBL/GenBank/DDBJ whole genome shotgun (WGS) entry which is preliminary data.</text>
</comment>
<name>A0A2U1TIL6_9GAMM</name>
<keyword evidence="2" id="KW-1185">Reference proteome</keyword>